<dbReference type="InterPro" id="IPR003689">
    <property type="entry name" value="ZIP"/>
</dbReference>
<evidence type="ECO:0000256" key="6">
    <source>
        <dbReference type="ARBA" id="ARBA00022989"/>
    </source>
</evidence>
<comment type="caution">
    <text evidence="9">The sequence shown here is derived from an EMBL/GenBank/DDBJ whole genome shotgun (WGS) entry which is preliminary data.</text>
</comment>
<evidence type="ECO:0000256" key="1">
    <source>
        <dbReference type="ARBA" id="ARBA00004651"/>
    </source>
</evidence>
<keyword evidence="4 8" id="KW-0812">Transmembrane</keyword>
<reference evidence="9 10" key="1">
    <citation type="submission" date="2018-01" db="EMBL/GenBank/DDBJ databases">
        <title>Saezia sanguinis gen. nov., sp. nov., in the order Burkholderiales isolated from human blood.</title>
        <authorList>
            <person name="Medina-Pascual M.J."/>
            <person name="Valdezate S."/>
            <person name="Monzon S."/>
            <person name="Cuesta I."/>
            <person name="Carrasco G."/>
            <person name="Villalon P."/>
            <person name="Saez-Nieto J.A."/>
        </authorList>
    </citation>
    <scope>NUCLEOTIDE SEQUENCE [LARGE SCALE GENOMIC DNA]</scope>
    <source>
        <strain evidence="9 10">CNM695-12</strain>
    </source>
</reference>
<accession>A0A433SFN4</accession>
<proteinExistence type="inferred from homology"/>
<evidence type="ECO:0000256" key="8">
    <source>
        <dbReference type="SAM" id="Phobius"/>
    </source>
</evidence>
<dbReference type="GO" id="GO:0005385">
    <property type="term" value="F:zinc ion transmembrane transporter activity"/>
    <property type="evidence" value="ECO:0007669"/>
    <property type="project" value="TreeGrafter"/>
</dbReference>
<evidence type="ECO:0000256" key="2">
    <source>
        <dbReference type="ARBA" id="ARBA00006939"/>
    </source>
</evidence>
<feature type="transmembrane region" description="Helical" evidence="8">
    <location>
        <begin position="214"/>
        <end position="236"/>
    </location>
</feature>
<feature type="transmembrane region" description="Helical" evidence="8">
    <location>
        <begin position="9"/>
        <end position="28"/>
    </location>
</feature>
<keyword evidence="6 8" id="KW-1133">Transmembrane helix</keyword>
<keyword evidence="3" id="KW-1003">Cell membrane</keyword>
<dbReference type="PANTHER" id="PTHR11040">
    <property type="entry name" value="ZINC/IRON TRANSPORTER"/>
    <property type="match status" value="1"/>
</dbReference>
<feature type="transmembrane region" description="Helical" evidence="8">
    <location>
        <begin position="109"/>
        <end position="132"/>
    </location>
</feature>
<keyword evidence="10" id="KW-1185">Reference proteome</keyword>
<dbReference type="Proteomes" id="UP000286947">
    <property type="component" value="Unassembled WGS sequence"/>
</dbReference>
<comment type="subcellular location">
    <subcellularLocation>
        <location evidence="1">Cell membrane</location>
        <topology evidence="1">Multi-pass membrane protein</topology>
    </subcellularLocation>
</comment>
<feature type="transmembrane region" description="Helical" evidence="8">
    <location>
        <begin position="242"/>
        <end position="259"/>
    </location>
</feature>
<protein>
    <submittedName>
        <fullName evidence="9">Zinc transporter ZupT</fullName>
    </submittedName>
</protein>
<keyword evidence="5" id="KW-0862">Zinc</keyword>
<feature type="transmembrane region" description="Helical" evidence="8">
    <location>
        <begin position="40"/>
        <end position="64"/>
    </location>
</feature>
<organism evidence="9 10">
    <name type="scientific">Saezia sanguinis</name>
    <dbReference type="NCBI Taxonomy" id="1965230"/>
    <lineage>
        <taxon>Bacteria</taxon>
        <taxon>Pseudomonadati</taxon>
        <taxon>Pseudomonadota</taxon>
        <taxon>Betaproteobacteria</taxon>
        <taxon>Burkholderiales</taxon>
        <taxon>Saeziaceae</taxon>
        <taxon>Saezia</taxon>
    </lineage>
</organism>
<comment type="similarity">
    <text evidence="2">Belongs to the ZIP transporter (TC 2.A.5) family.</text>
</comment>
<feature type="transmembrane region" description="Helical" evidence="8">
    <location>
        <begin position="76"/>
        <end position="97"/>
    </location>
</feature>
<dbReference type="AlphaFoldDB" id="A0A433SFN4"/>
<feature type="transmembrane region" description="Helical" evidence="8">
    <location>
        <begin position="182"/>
        <end position="207"/>
    </location>
</feature>
<gene>
    <name evidence="9" type="primary">zupT</name>
    <name evidence="9" type="ORF">CUZ56_00031</name>
</gene>
<evidence type="ECO:0000313" key="9">
    <source>
        <dbReference type="EMBL" id="RUS67557.1"/>
    </source>
</evidence>
<feature type="transmembrane region" description="Helical" evidence="8">
    <location>
        <begin position="153"/>
        <end position="176"/>
    </location>
</feature>
<sequence length="294" mass="30637">MTENKRSPFVYVDPALFILCVVTVLVGYKAWGYFHIQNPMVANALLGGAVAAFGTTIGTLPVLLARSLSVRTQDTMLGFAAGVMLAACSFSLIIPGIDAARSQGVGAWGSGFIVAGSIMLGAGLMFLIERFVPHEHFIKGVEGQQALLIRRTWLFVFAIALHNVPEGLAIGVGFGGTDQLRASALAAGIAIQDIPEGLVVAVALVGAGYKRSSAVLLGIVSGLIEPIAAVLGALVINLSTILLPWGLGFAAGAMLFVVSHEMIPESHRKGHEAYATGGLIIGFVIMMLLDTVLA</sequence>
<evidence type="ECO:0000256" key="5">
    <source>
        <dbReference type="ARBA" id="ARBA00022833"/>
    </source>
</evidence>
<evidence type="ECO:0000256" key="3">
    <source>
        <dbReference type="ARBA" id="ARBA00022475"/>
    </source>
</evidence>
<dbReference type="GO" id="GO:0005886">
    <property type="term" value="C:plasma membrane"/>
    <property type="evidence" value="ECO:0007669"/>
    <property type="project" value="UniProtKB-SubCell"/>
</dbReference>
<feature type="transmembrane region" description="Helical" evidence="8">
    <location>
        <begin position="271"/>
        <end position="289"/>
    </location>
</feature>
<evidence type="ECO:0000256" key="7">
    <source>
        <dbReference type="ARBA" id="ARBA00023136"/>
    </source>
</evidence>
<name>A0A433SFN4_9BURK</name>
<evidence type="ECO:0000313" key="10">
    <source>
        <dbReference type="Proteomes" id="UP000286947"/>
    </source>
</evidence>
<keyword evidence="7 8" id="KW-0472">Membrane</keyword>
<dbReference type="EMBL" id="PQSP01000001">
    <property type="protein sequence ID" value="RUS67557.1"/>
    <property type="molecule type" value="Genomic_DNA"/>
</dbReference>
<evidence type="ECO:0000256" key="4">
    <source>
        <dbReference type="ARBA" id="ARBA00022692"/>
    </source>
</evidence>
<dbReference type="PANTHER" id="PTHR11040:SF211">
    <property type="entry name" value="ZINC TRANSPORTER ZIP11"/>
    <property type="match status" value="1"/>
</dbReference>
<dbReference type="Pfam" id="PF02535">
    <property type="entry name" value="Zip"/>
    <property type="match status" value="1"/>
</dbReference>